<evidence type="ECO:0008006" key="4">
    <source>
        <dbReference type="Google" id="ProtNLM"/>
    </source>
</evidence>
<feature type="transmembrane region" description="Helical" evidence="1">
    <location>
        <begin position="197"/>
        <end position="218"/>
    </location>
</feature>
<protein>
    <recommendedName>
        <fullName evidence="4">G-protein coupled receptors family 1 profile domain-containing protein</fullName>
    </recommendedName>
</protein>
<dbReference type="Proteomes" id="UP000027222">
    <property type="component" value="Unassembled WGS sequence"/>
</dbReference>
<keyword evidence="1" id="KW-0472">Membrane</keyword>
<feature type="transmembrane region" description="Helical" evidence="1">
    <location>
        <begin position="113"/>
        <end position="133"/>
    </location>
</feature>
<proteinExistence type="predicted"/>
<dbReference type="HOGENOM" id="CLU_065186_3_0_1"/>
<gene>
    <name evidence="2" type="ORF">GALMADRAFT_225810</name>
</gene>
<keyword evidence="1" id="KW-1133">Transmembrane helix</keyword>
<feature type="transmembrane region" description="Helical" evidence="1">
    <location>
        <begin position="47"/>
        <end position="66"/>
    </location>
</feature>
<name>A0A067SYV2_GALM3</name>
<evidence type="ECO:0000313" key="3">
    <source>
        <dbReference type="Proteomes" id="UP000027222"/>
    </source>
</evidence>
<evidence type="ECO:0000256" key="1">
    <source>
        <dbReference type="SAM" id="Phobius"/>
    </source>
</evidence>
<keyword evidence="3" id="KW-1185">Reference proteome</keyword>
<organism evidence="2 3">
    <name type="scientific">Galerina marginata (strain CBS 339.88)</name>
    <dbReference type="NCBI Taxonomy" id="685588"/>
    <lineage>
        <taxon>Eukaryota</taxon>
        <taxon>Fungi</taxon>
        <taxon>Dikarya</taxon>
        <taxon>Basidiomycota</taxon>
        <taxon>Agaricomycotina</taxon>
        <taxon>Agaricomycetes</taxon>
        <taxon>Agaricomycetidae</taxon>
        <taxon>Agaricales</taxon>
        <taxon>Agaricineae</taxon>
        <taxon>Strophariaceae</taxon>
        <taxon>Galerina</taxon>
    </lineage>
</organism>
<feature type="transmembrane region" description="Helical" evidence="1">
    <location>
        <begin position="153"/>
        <end position="172"/>
    </location>
</feature>
<dbReference type="EMBL" id="KL142379">
    <property type="protein sequence ID" value="KDR76120.1"/>
    <property type="molecule type" value="Genomic_DNA"/>
</dbReference>
<dbReference type="STRING" id="685588.A0A067SYV2"/>
<dbReference type="OrthoDB" id="2896404at2759"/>
<evidence type="ECO:0000313" key="2">
    <source>
        <dbReference type="EMBL" id="KDR76120.1"/>
    </source>
</evidence>
<sequence length="314" mass="34986">MRLPRTPPFAGQAGPLDKLLSVRQESQALAGPIANTQNTHFTVLFDFLAFFGLVSLLVILCTGWFSSRVQRPPTWFLYIFSWMFYSIGLLLMLGHQHASEPGFAICLTQAMTLYANPVFVSTSTMSFLIKVLLDTRYKLKGKSTSTRQMTALLAVPIISWIAILLEVLIFGLKNRSAVQREASGMFCHITSPLPEQISGSIVMALIITSLPINFAIALTILRNKHSWSTLFGKEYTPTLVLRVVLFDATPLLGLALDVAEYIPPKFENLPALNAMLALLPALAGIAFMSQRDILRAWMFWLPPEKPKAVEFMPH</sequence>
<feature type="transmembrane region" description="Helical" evidence="1">
    <location>
        <begin position="75"/>
        <end position="93"/>
    </location>
</feature>
<feature type="transmembrane region" description="Helical" evidence="1">
    <location>
        <begin position="271"/>
        <end position="289"/>
    </location>
</feature>
<accession>A0A067SYV2</accession>
<keyword evidence="1" id="KW-0812">Transmembrane</keyword>
<dbReference type="AlphaFoldDB" id="A0A067SYV2"/>
<feature type="transmembrane region" description="Helical" evidence="1">
    <location>
        <begin position="239"/>
        <end position="259"/>
    </location>
</feature>
<reference evidence="3" key="1">
    <citation type="journal article" date="2014" name="Proc. Natl. Acad. Sci. U.S.A.">
        <title>Extensive sampling of basidiomycete genomes demonstrates inadequacy of the white-rot/brown-rot paradigm for wood decay fungi.</title>
        <authorList>
            <person name="Riley R."/>
            <person name="Salamov A.A."/>
            <person name="Brown D.W."/>
            <person name="Nagy L.G."/>
            <person name="Floudas D."/>
            <person name="Held B.W."/>
            <person name="Levasseur A."/>
            <person name="Lombard V."/>
            <person name="Morin E."/>
            <person name="Otillar R."/>
            <person name="Lindquist E.A."/>
            <person name="Sun H."/>
            <person name="LaButti K.M."/>
            <person name="Schmutz J."/>
            <person name="Jabbour D."/>
            <person name="Luo H."/>
            <person name="Baker S.E."/>
            <person name="Pisabarro A.G."/>
            <person name="Walton J.D."/>
            <person name="Blanchette R.A."/>
            <person name="Henrissat B."/>
            <person name="Martin F."/>
            <person name="Cullen D."/>
            <person name="Hibbett D.S."/>
            <person name="Grigoriev I.V."/>
        </authorList>
    </citation>
    <scope>NUCLEOTIDE SEQUENCE [LARGE SCALE GENOMIC DNA]</scope>
    <source>
        <strain evidence="3">CBS 339.88</strain>
    </source>
</reference>